<evidence type="ECO:0000313" key="1">
    <source>
        <dbReference type="EMBL" id="PKK72983.1"/>
    </source>
</evidence>
<reference evidence="1 2" key="2">
    <citation type="submission" date="2017-10" db="EMBL/GenBank/DDBJ databases">
        <title>Extensive intraspecific genome diversity in a model arbuscular mycorrhizal fungus.</title>
        <authorList>
            <person name="Chen E.C.H."/>
            <person name="Morin E."/>
            <person name="Baudet D."/>
            <person name="Noel J."/>
            <person name="Ndikumana S."/>
            <person name="Charron P."/>
            <person name="St-Onge C."/>
            <person name="Giorgi J."/>
            <person name="Grigoriev I.V."/>
            <person name="Roux C."/>
            <person name="Martin F.M."/>
            <person name="Corradi N."/>
        </authorList>
    </citation>
    <scope>NUCLEOTIDE SEQUENCE [LARGE SCALE GENOMIC DNA]</scope>
    <source>
        <strain evidence="1 2">C2</strain>
    </source>
</reference>
<organism evidence="1 2">
    <name type="scientific">Rhizophagus irregularis</name>
    <dbReference type="NCBI Taxonomy" id="588596"/>
    <lineage>
        <taxon>Eukaryota</taxon>
        <taxon>Fungi</taxon>
        <taxon>Fungi incertae sedis</taxon>
        <taxon>Mucoromycota</taxon>
        <taxon>Glomeromycotina</taxon>
        <taxon>Glomeromycetes</taxon>
        <taxon>Glomerales</taxon>
        <taxon>Glomeraceae</taxon>
        <taxon>Rhizophagus</taxon>
    </lineage>
</organism>
<accession>A0A2N1NGI1</accession>
<name>A0A2N1NGI1_9GLOM</name>
<feature type="non-terminal residue" evidence="1">
    <location>
        <position position="52"/>
    </location>
</feature>
<gene>
    <name evidence="1" type="ORF">RhiirC2_741709</name>
</gene>
<sequence>MYTKSENEKLNVAAFDHWSADIRQDVWFTASSLYAVFEVMDNKPKWVTLILD</sequence>
<reference evidence="1 2" key="1">
    <citation type="submission" date="2016-04" db="EMBL/GenBank/DDBJ databases">
        <title>Genome analyses suggest a sexual origin of heterokaryosis in a supposedly ancient asexual fungus.</title>
        <authorList>
            <person name="Ropars J."/>
            <person name="Sedzielewska K."/>
            <person name="Noel J."/>
            <person name="Charron P."/>
            <person name="Farinelli L."/>
            <person name="Marton T."/>
            <person name="Kruger M."/>
            <person name="Pelin A."/>
            <person name="Brachmann A."/>
            <person name="Corradi N."/>
        </authorList>
    </citation>
    <scope>NUCLEOTIDE SEQUENCE [LARGE SCALE GENOMIC DNA]</scope>
    <source>
        <strain evidence="1 2">C2</strain>
    </source>
</reference>
<dbReference type="AlphaFoldDB" id="A0A2N1NGI1"/>
<protein>
    <submittedName>
        <fullName evidence="1">Uncharacterized protein</fullName>
    </submittedName>
</protein>
<proteinExistence type="predicted"/>
<dbReference type="EMBL" id="LLXL01000401">
    <property type="protein sequence ID" value="PKK72983.1"/>
    <property type="molecule type" value="Genomic_DNA"/>
</dbReference>
<dbReference type="Proteomes" id="UP000233469">
    <property type="component" value="Unassembled WGS sequence"/>
</dbReference>
<evidence type="ECO:0000313" key="2">
    <source>
        <dbReference type="Proteomes" id="UP000233469"/>
    </source>
</evidence>
<comment type="caution">
    <text evidence="1">The sequence shown here is derived from an EMBL/GenBank/DDBJ whole genome shotgun (WGS) entry which is preliminary data.</text>
</comment>